<dbReference type="RefSeq" id="WP_201806676.1">
    <property type="nucleotide sequence ID" value="NZ_JAERRI010000011.1"/>
</dbReference>
<keyword evidence="1" id="KW-0472">Membrane</keyword>
<evidence type="ECO:0000313" key="4">
    <source>
        <dbReference type="Proteomes" id="UP000629371"/>
    </source>
</evidence>
<dbReference type="EMBL" id="JAERRI010000011">
    <property type="protein sequence ID" value="MBL1091795.1"/>
    <property type="molecule type" value="Genomic_DNA"/>
</dbReference>
<dbReference type="InterPro" id="IPR010982">
    <property type="entry name" value="Lambda_DNA-bd_dom_sf"/>
</dbReference>
<dbReference type="Pfam" id="PF13560">
    <property type="entry name" value="HTH_31"/>
    <property type="match status" value="1"/>
</dbReference>
<dbReference type="CDD" id="cd00093">
    <property type="entry name" value="HTH_XRE"/>
    <property type="match status" value="1"/>
</dbReference>
<dbReference type="Gene3D" id="1.10.260.40">
    <property type="entry name" value="lambda repressor-like DNA-binding domains"/>
    <property type="match status" value="1"/>
</dbReference>
<dbReference type="InterPro" id="IPR001387">
    <property type="entry name" value="Cro/C1-type_HTH"/>
</dbReference>
<gene>
    <name evidence="3" type="ORF">JK360_20770</name>
</gene>
<name>A0ABS1MVN4_9ACTN</name>
<proteinExistence type="predicted"/>
<comment type="caution">
    <text evidence="3">The sequence shown here is derived from an EMBL/GenBank/DDBJ whole genome shotgun (WGS) entry which is preliminary data.</text>
</comment>
<dbReference type="Proteomes" id="UP000629371">
    <property type="component" value="Unassembled WGS sequence"/>
</dbReference>
<dbReference type="SMART" id="SM00530">
    <property type="entry name" value="HTH_XRE"/>
    <property type="match status" value="1"/>
</dbReference>
<evidence type="ECO:0000256" key="1">
    <source>
        <dbReference type="SAM" id="Phobius"/>
    </source>
</evidence>
<dbReference type="SUPFAM" id="SSF47413">
    <property type="entry name" value="lambda repressor-like DNA-binding domains"/>
    <property type="match status" value="1"/>
</dbReference>
<organism evidence="3 4">
    <name type="scientific">Streptomyces siderophoricus</name>
    <dbReference type="NCBI Taxonomy" id="2802281"/>
    <lineage>
        <taxon>Bacteria</taxon>
        <taxon>Bacillati</taxon>
        <taxon>Actinomycetota</taxon>
        <taxon>Actinomycetes</taxon>
        <taxon>Kitasatosporales</taxon>
        <taxon>Streptomycetaceae</taxon>
        <taxon>Streptomyces</taxon>
    </lineage>
</organism>
<evidence type="ECO:0000313" key="3">
    <source>
        <dbReference type="EMBL" id="MBL1091795.1"/>
    </source>
</evidence>
<sequence length="196" mass="21086">MPRWKALPQELDPAVGEFTERLRGLVDRSRLSVAAVADRTGYSKTSWERYLDGRLLPPRRAVVALAEATGTDPGHLVMRWEPAERAWSRAELRHDVPKEAIRAAPAWAVRKAAAAPGAVRTQVAQLPARHEEGRVEQAAYADRPGRAAVVAPEPSAGPGAPAGRRARRLRALMLAVGALGALLMALAAVLLLVPGR</sequence>
<feature type="domain" description="HTH cro/C1-type" evidence="2">
    <location>
        <begin position="21"/>
        <end position="76"/>
    </location>
</feature>
<keyword evidence="1" id="KW-1133">Transmembrane helix</keyword>
<reference evidence="3 4" key="1">
    <citation type="submission" date="2021-01" db="EMBL/GenBank/DDBJ databases">
        <title>WGS of actinomycetes isolated from Thailand.</title>
        <authorList>
            <person name="Thawai C."/>
        </authorList>
    </citation>
    <scope>NUCLEOTIDE SEQUENCE [LARGE SCALE GENOMIC DNA]</scope>
    <source>
        <strain evidence="3 4">CH9-7</strain>
    </source>
</reference>
<keyword evidence="4" id="KW-1185">Reference proteome</keyword>
<protein>
    <submittedName>
        <fullName evidence="3">Helix-turn-helix domain-containing protein</fullName>
    </submittedName>
</protein>
<keyword evidence="1" id="KW-0812">Transmembrane</keyword>
<feature type="transmembrane region" description="Helical" evidence="1">
    <location>
        <begin position="171"/>
        <end position="193"/>
    </location>
</feature>
<evidence type="ECO:0000259" key="2">
    <source>
        <dbReference type="SMART" id="SM00530"/>
    </source>
</evidence>
<accession>A0ABS1MVN4</accession>